<name>A0A8I1A1U1_THEIN</name>
<evidence type="ECO:0000313" key="2">
    <source>
        <dbReference type="EMBL" id="MBH8593942.1"/>
    </source>
</evidence>
<dbReference type="Proteomes" id="UP000633619">
    <property type="component" value="Unassembled WGS sequence"/>
</dbReference>
<reference evidence="2 3" key="1">
    <citation type="submission" date="2020-12" db="EMBL/GenBank/DDBJ databases">
        <title>WGS of Thermoactinomyces spp.</title>
        <authorList>
            <person name="Cheng K."/>
        </authorList>
    </citation>
    <scope>NUCLEOTIDE SEQUENCE [LARGE SCALE GENOMIC DNA]</scope>
    <source>
        <strain evidence="3">CICC 10671\DSM 43846</strain>
    </source>
</reference>
<gene>
    <name evidence="2" type="ORF">I8U20_01200</name>
</gene>
<feature type="transmembrane region" description="Helical" evidence="1">
    <location>
        <begin position="6"/>
        <end position="28"/>
    </location>
</feature>
<keyword evidence="3" id="KW-1185">Reference proteome</keyword>
<comment type="caution">
    <text evidence="2">The sequence shown here is derived from an EMBL/GenBank/DDBJ whole genome shotgun (WGS) entry which is preliminary data.</text>
</comment>
<protein>
    <recommendedName>
        <fullName evidence="4">Phage abortive infection protein</fullName>
    </recommendedName>
</protein>
<evidence type="ECO:0000256" key="1">
    <source>
        <dbReference type="SAM" id="Phobius"/>
    </source>
</evidence>
<evidence type="ECO:0000313" key="3">
    <source>
        <dbReference type="Proteomes" id="UP000633619"/>
    </source>
</evidence>
<dbReference type="EMBL" id="JAECVW010000001">
    <property type="protein sequence ID" value="MBH8593942.1"/>
    <property type="molecule type" value="Genomic_DNA"/>
</dbReference>
<sequence length="309" mass="36439">MKKYVFTAILLFLFSIVVGFLLGTNLWFIKDHIPKAEAVIVVSLLNICFTLLALVAMLVRMHHENQKPDSVSAGKHRSSVRDQILEKRMRLYQELIMKIKKYQKYYFDLLSTPNYSEEKFNEKKSFQKYDELHKWLKQFHDQNKLFLSKDMSDLIYYYLIAANLDPEDDHHLYSAHAVYHQIVQFTAHPRTVKKIHKAHPSWSPDYIKNIGQDPLTFGHLIKELPEKWIQKRFKSDLGQKQNRIALSILHFIGHLTESDGYKLQSDLAYFKRLNQLSFHLTQLISNELNLESLEEEINIFSKTNPMVPS</sequence>
<dbReference type="RefSeq" id="WP_181731004.1">
    <property type="nucleotide sequence ID" value="NZ_JACEIR010000001.1"/>
</dbReference>
<proteinExistence type="predicted"/>
<feature type="transmembrane region" description="Helical" evidence="1">
    <location>
        <begin position="40"/>
        <end position="59"/>
    </location>
</feature>
<dbReference type="AlphaFoldDB" id="A0A8I1A1U1"/>
<keyword evidence="1" id="KW-0472">Membrane</keyword>
<evidence type="ECO:0008006" key="4">
    <source>
        <dbReference type="Google" id="ProtNLM"/>
    </source>
</evidence>
<keyword evidence="1" id="KW-1133">Transmembrane helix</keyword>
<keyword evidence="1" id="KW-0812">Transmembrane</keyword>
<organism evidence="2 3">
    <name type="scientific">Thermoactinomyces intermedius</name>
    <dbReference type="NCBI Taxonomy" id="2024"/>
    <lineage>
        <taxon>Bacteria</taxon>
        <taxon>Bacillati</taxon>
        <taxon>Bacillota</taxon>
        <taxon>Bacilli</taxon>
        <taxon>Bacillales</taxon>
        <taxon>Thermoactinomycetaceae</taxon>
        <taxon>Thermoactinomyces</taxon>
    </lineage>
</organism>
<accession>A0A8I1A1U1</accession>